<dbReference type="Proteomes" id="UP001056120">
    <property type="component" value="Linkage Group LG14"/>
</dbReference>
<keyword evidence="2" id="KW-1185">Reference proteome</keyword>
<accession>A0ACB9GMY0</accession>
<organism evidence="1 2">
    <name type="scientific">Smallanthus sonchifolius</name>
    <dbReference type="NCBI Taxonomy" id="185202"/>
    <lineage>
        <taxon>Eukaryota</taxon>
        <taxon>Viridiplantae</taxon>
        <taxon>Streptophyta</taxon>
        <taxon>Embryophyta</taxon>
        <taxon>Tracheophyta</taxon>
        <taxon>Spermatophyta</taxon>
        <taxon>Magnoliopsida</taxon>
        <taxon>eudicotyledons</taxon>
        <taxon>Gunneridae</taxon>
        <taxon>Pentapetalae</taxon>
        <taxon>asterids</taxon>
        <taxon>campanulids</taxon>
        <taxon>Asterales</taxon>
        <taxon>Asteraceae</taxon>
        <taxon>Asteroideae</taxon>
        <taxon>Heliantheae alliance</taxon>
        <taxon>Millerieae</taxon>
        <taxon>Smallanthus</taxon>
    </lineage>
</organism>
<name>A0ACB9GMY0_9ASTR</name>
<evidence type="ECO:0000313" key="1">
    <source>
        <dbReference type="EMBL" id="KAI3784551.1"/>
    </source>
</evidence>
<gene>
    <name evidence="1" type="ORF">L1987_43651</name>
</gene>
<sequence length="72" mass="8012">MCYEGSLSLQCCNINIRIKKLSVVIAISDIVADREAETPECWSEHHCCSFSGSIGGILQMFDKVSWVDGCHF</sequence>
<protein>
    <submittedName>
        <fullName evidence="1">Uncharacterized protein</fullName>
    </submittedName>
</protein>
<dbReference type="EMBL" id="CM042031">
    <property type="protein sequence ID" value="KAI3784551.1"/>
    <property type="molecule type" value="Genomic_DNA"/>
</dbReference>
<reference evidence="1 2" key="2">
    <citation type="journal article" date="2022" name="Mol. Ecol. Resour.">
        <title>The genomes of chicory, endive, great burdock and yacon provide insights into Asteraceae paleo-polyploidization history and plant inulin production.</title>
        <authorList>
            <person name="Fan W."/>
            <person name="Wang S."/>
            <person name="Wang H."/>
            <person name="Wang A."/>
            <person name="Jiang F."/>
            <person name="Liu H."/>
            <person name="Zhao H."/>
            <person name="Xu D."/>
            <person name="Zhang Y."/>
        </authorList>
    </citation>
    <scope>NUCLEOTIDE SEQUENCE [LARGE SCALE GENOMIC DNA]</scope>
    <source>
        <strain evidence="2">cv. Yunnan</strain>
        <tissue evidence="1">Leaves</tissue>
    </source>
</reference>
<comment type="caution">
    <text evidence="1">The sequence shown here is derived from an EMBL/GenBank/DDBJ whole genome shotgun (WGS) entry which is preliminary data.</text>
</comment>
<proteinExistence type="predicted"/>
<evidence type="ECO:0000313" key="2">
    <source>
        <dbReference type="Proteomes" id="UP001056120"/>
    </source>
</evidence>
<reference evidence="2" key="1">
    <citation type="journal article" date="2022" name="Mol. Ecol. Resour.">
        <title>The genomes of chicory, endive, great burdock and yacon provide insights into Asteraceae palaeo-polyploidization history and plant inulin production.</title>
        <authorList>
            <person name="Fan W."/>
            <person name="Wang S."/>
            <person name="Wang H."/>
            <person name="Wang A."/>
            <person name="Jiang F."/>
            <person name="Liu H."/>
            <person name="Zhao H."/>
            <person name="Xu D."/>
            <person name="Zhang Y."/>
        </authorList>
    </citation>
    <scope>NUCLEOTIDE SEQUENCE [LARGE SCALE GENOMIC DNA]</scope>
    <source>
        <strain evidence="2">cv. Yunnan</strain>
    </source>
</reference>